<accession>A0ABV6PCT8</accession>
<dbReference type="CDD" id="cd01832">
    <property type="entry name" value="SGNH_hydrolase_like_1"/>
    <property type="match status" value="1"/>
</dbReference>
<dbReference type="EMBL" id="JBHLUB010000032">
    <property type="protein sequence ID" value="MFC0582925.1"/>
    <property type="molecule type" value="Genomic_DNA"/>
</dbReference>
<dbReference type="PANTHER" id="PTHR43784">
    <property type="entry name" value="GDSL-LIKE LIPASE/ACYLHYDROLASE, PUTATIVE (AFU_ORTHOLOGUE AFUA_2G00820)-RELATED"/>
    <property type="match status" value="1"/>
</dbReference>
<protein>
    <submittedName>
        <fullName evidence="2">SGNH/GDSL hydrolase family protein</fullName>
        <ecNumber evidence="2">3.1.-.-</ecNumber>
    </submittedName>
</protein>
<sequence length="265" mass="30317">MSTPIRFLALGDSFSEGVGDPDSDRPNGVRGWADRTAEVLCHHDPQARYANLAIRGRMINRVMAEQIPAALELKPTVVSLYAGANDILRPKVNLELILGNYRDHVQSLRRAGIQVYLFTGFDPATTATYAWMRPRVALYNEIVRDIAADLDCHIIDYWRRKELQDWRYWDIDRMHMNANGHSVIAREALRVMFGGIVTEEEISAHIPVPEPEPMPEADRRAQIIANLQWTREHALPWIKRRLTRTSSGDGISPKYPDRDAFQSYL</sequence>
<evidence type="ECO:0000313" key="3">
    <source>
        <dbReference type="Proteomes" id="UP001589862"/>
    </source>
</evidence>
<proteinExistence type="predicted"/>
<gene>
    <name evidence="2" type="ORF">ACFFFR_11150</name>
</gene>
<dbReference type="SUPFAM" id="SSF52266">
    <property type="entry name" value="SGNH hydrolase"/>
    <property type="match status" value="1"/>
</dbReference>
<comment type="caution">
    <text evidence="2">The sequence shown here is derived from an EMBL/GenBank/DDBJ whole genome shotgun (WGS) entry which is preliminary data.</text>
</comment>
<evidence type="ECO:0000313" key="2">
    <source>
        <dbReference type="EMBL" id="MFC0582925.1"/>
    </source>
</evidence>
<dbReference type="Pfam" id="PF13472">
    <property type="entry name" value="Lipase_GDSL_2"/>
    <property type="match status" value="1"/>
</dbReference>
<evidence type="ECO:0000259" key="1">
    <source>
        <dbReference type="Pfam" id="PF13472"/>
    </source>
</evidence>
<keyword evidence="2" id="KW-0378">Hydrolase</keyword>
<dbReference type="RefSeq" id="WP_377460475.1">
    <property type="nucleotide sequence ID" value="NZ_JBHLUB010000032.1"/>
</dbReference>
<dbReference type="Gene3D" id="3.40.50.1110">
    <property type="entry name" value="SGNH hydrolase"/>
    <property type="match status" value="1"/>
</dbReference>
<dbReference type="InterPro" id="IPR036514">
    <property type="entry name" value="SGNH_hydro_sf"/>
</dbReference>
<organism evidence="2 3">
    <name type="scientific">Micrococcoides hystricis</name>
    <dbReference type="NCBI Taxonomy" id="1572761"/>
    <lineage>
        <taxon>Bacteria</taxon>
        <taxon>Bacillati</taxon>
        <taxon>Actinomycetota</taxon>
        <taxon>Actinomycetes</taxon>
        <taxon>Micrococcales</taxon>
        <taxon>Micrococcaceae</taxon>
        <taxon>Micrococcoides</taxon>
    </lineage>
</organism>
<keyword evidence="3" id="KW-1185">Reference proteome</keyword>
<dbReference type="GO" id="GO:0016787">
    <property type="term" value="F:hydrolase activity"/>
    <property type="evidence" value="ECO:0007669"/>
    <property type="project" value="UniProtKB-KW"/>
</dbReference>
<dbReference type="Proteomes" id="UP001589862">
    <property type="component" value="Unassembled WGS sequence"/>
</dbReference>
<reference evidence="2 3" key="1">
    <citation type="submission" date="2024-09" db="EMBL/GenBank/DDBJ databases">
        <authorList>
            <person name="Sun Q."/>
            <person name="Mori K."/>
        </authorList>
    </citation>
    <scope>NUCLEOTIDE SEQUENCE [LARGE SCALE GENOMIC DNA]</scope>
    <source>
        <strain evidence="2 3">NCAIM B.02604</strain>
    </source>
</reference>
<dbReference type="InterPro" id="IPR013830">
    <property type="entry name" value="SGNH_hydro"/>
</dbReference>
<dbReference type="InterPro" id="IPR053140">
    <property type="entry name" value="GDSL_Rv0518-like"/>
</dbReference>
<dbReference type="EC" id="3.1.-.-" evidence="2"/>
<dbReference type="PANTHER" id="PTHR43784:SF2">
    <property type="entry name" value="GDSL-LIKE LIPASE_ACYLHYDROLASE, PUTATIVE (AFU_ORTHOLOGUE AFUA_2G00820)-RELATED"/>
    <property type="match status" value="1"/>
</dbReference>
<feature type="domain" description="SGNH hydrolase-type esterase" evidence="1">
    <location>
        <begin position="9"/>
        <end position="182"/>
    </location>
</feature>
<name>A0ABV6PCT8_9MICC</name>